<organism evidence="2 3">
    <name type="scientific">Bdellovibrio bacteriovorus</name>
    <dbReference type="NCBI Taxonomy" id="959"/>
    <lineage>
        <taxon>Bacteria</taxon>
        <taxon>Pseudomonadati</taxon>
        <taxon>Bdellovibrionota</taxon>
        <taxon>Bdellovibrionia</taxon>
        <taxon>Bdellovibrionales</taxon>
        <taxon>Pseudobdellovibrionaceae</taxon>
        <taxon>Bdellovibrio</taxon>
    </lineage>
</organism>
<dbReference type="EMBL" id="CP020946">
    <property type="protein sequence ID" value="ASD62566.1"/>
    <property type="molecule type" value="Genomic_DNA"/>
</dbReference>
<dbReference type="OrthoDB" id="5292438at2"/>
<keyword evidence="1" id="KW-0732">Signal</keyword>
<dbReference type="AlphaFoldDB" id="A0A1Z3N517"/>
<name>A0A1Z3N517_BDEBC</name>
<evidence type="ECO:0000313" key="3">
    <source>
        <dbReference type="Proteomes" id="UP000197003"/>
    </source>
</evidence>
<gene>
    <name evidence="2" type="ORF">B9G79_02765</name>
</gene>
<dbReference type="Proteomes" id="UP000197003">
    <property type="component" value="Chromosome"/>
</dbReference>
<dbReference type="RefSeq" id="WP_088564197.1">
    <property type="nucleotide sequence ID" value="NZ_CP020946.1"/>
</dbReference>
<feature type="signal peptide" evidence="1">
    <location>
        <begin position="1"/>
        <end position="18"/>
    </location>
</feature>
<evidence type="ECO:0008006" key="4">
    <source>
        <dbReference type="Google" id="ProtNLM"/>
    </source>
</evidence>
<protein>
    <recommendedName>
        <fullName evidence="4">Organic solvent tolerance protein</fullName>
    </recommendedName>
</protein>
<evidence type="ECO:0000256" key="1">
    <source>
        <dbReference type="SAM" id="SignalP"/>
    </source>
</evidence>
<sequence>MKVIAGLLLFLMSVSAFAQESRMKLPAEKPVSLLAAYPLNYELRYERGNSGDLEARQPQNFSLGYHRNSYSLLVEYASFTDTTGNSTSSIERRHQDMTVWGRYNALSGQDGGMRGVIYFGAGLGGYEEEVITRFMTDSRSDKTGMKVMGGLSAGLELFILSASQFGVTVGMEGRALVGSDFDPNPTLGAVLRAGLVVPL</sequence>
<evidence type="ECO:0000313" key="2">
    <source>
        <dbReference type="EMBL" id="ASD62566.1"/>
    </source>
</evidence>
<reference evidence="2 3" key="1">
    <citation type="submission" date="2017-04" db="EMBL/GenBank/DDBJ databases">
        <title>Whole genome sequence of Bdellovibrio bacteriovorus strain SSB218315.</title>
        <authorList>
            <person name="Oyedara O."/>
            <person name="Rodriguez-Perez M.A."/>
        </authorList>
    </citation>
    <scope>NUCLEOTIDE SEQUENCE [LARGE SCALE GENOMIC DNA]</scope>
    <source>
        <strain evidence="2 3">SSB218315</strain>
    </source>
</reference>
<accession>A0A1Z3N517</accession>
<feature type="chain" id="PRO_5012441707" description="Organic solvent tolerance protein" evidence="1">
    <location>
        <begin position="19"/>
        <end position="199"/>
    </location>
</feature>
<proteinExistence type="predicted"/>